<sequence length="98" mass="12023">MLLCWLSFLIHHVGCINVQLKKQYEDYRVCIKRREDALSEANFVQRILRSTNKVRDVNLWKYDWQRALMGHDWRPLTKMHEKGMRMEKIADKVKRYSR</sequence>
<evidence type="ECO:0000256" key="1">
    <source>
        <dbReference type="SAM" id="SignalP"/>
    </source>
</evidence>
<reference evidence="2 3" key="2">
    <citation type="submission" date="2018-11" db="EMBL/GenBank/DDBJ databases">
        <authorList>
            <consortium name="Pathogen Informatics"/>
        </authorList>
    </citation>
    <scope>NUCLEOTIDE SEQUENCE [LARGE SCALE GENOMIC DNA]</scope>
</reference>
<dbReference type="WBParaSite" id="NBR_0000492601-mRNA-1">
    <property type="protein sequence ID" value="NBR_0000492601-mRNA-1"/>
    <property type="gene ID" value="NBR_0000492601"/>
</dbReference>
<gene>
    <name evidence="2" type="ORF">NBR_LOCUS4927</name>
</gene>
<dbReference type="Proteomes" id="UP000271162">
    <property type="component" value="Unassembled WGS sequence"/>
</dbReference>
<dbReference type="STRING" id="27835.A0A0N4XQX4"/>
<evidence type="ECO:0000313" key="2">
    <source>
        <dbReference type="EMBL" id="VDL68516.1"/>
    </source>
</evidence>
<keyword evidence="1" id="KW-0732">Signal</keyword>
<evidence type="ECO:0000313" key="3">
    <source>
        <dbReference type="Proteomes" id="UP000271162"/>
    </source>
</evidence>
<proteinExistence type="predicted"/>
<protein>
    <submittedName>
        <fullName evidence="4">Endonuclease-reverse transcriptase</fullName>
    </submittedName>
</protein>
<dbReference type="AlphaFoldDB" id="A0A0N4XQX4"/>
<evidence type="ECO:0000313" key="4">
    <source>
        <dbReference type="WBParaSite" id="NBR_0000492601-mRNA-1"/>
    </source>
</evidence>
<feature type="signal peptide" evidence="1">
    <location>
        <begin position="1"/>
        <end position="15"/>
    </location>
</feature>
<name>A0A0N4XQX4_NIPBR</name>
<organism evidence="4">
    <name type="scientific">Nippostrongylus brasiliensis</name>
    <name type="common">Rat hookworm</name>
    <dbReference type="NCBI Taxonomy" id="27835"/>
    <lineage>
        <taxon>Eukaryota</taxon>
        <taxon>Metazoa</taxon>
        <taxon>Ecdysozoa</taxon>
        <taxon>Nematoda</taxon>
        <taxon>Chromadorea</taxon>
        <taxon>Rhabditida</taxon>
        <taxon>Rhabditina</taxon>
        <taxon>Rhabditomorpha</taxon>
        <taxon>Strongyloidea</taxon>
        <taxon>Heligmosomidae</taxon>
        <taxon>Nippostrongylus</taxon>
    </lineage>
</organism>
<dbReference type="EMBL" id="UYSL01010376">
    <property type="protein sequence ID" value="VDL68516.1"/>
    <property type="molecule type" value="Genomic_DNA"/>
</dbReference>
<accession>A0A0N4XQX4</accession>
<feature type="chain" id="PRO_5043124727" evidence="1">
    <location>
        <begin position="16"/>
        <end position="98"/>
    </location>
</feature>
<keyword evidence="3" id="KW-1185">Reference proteome</keyword>
<reference evidence="4" key="1">
    <citation type="submission" date="2017-02" db="UniProtKB">
        <authorList>
            <consortium name="WormBaseParasite"/>
        </authorList>
    </citation>
    <scope>IDENTIFICATION</scope>
</reference>